<sequence length="288" mass="31526">MGPPLTIPTPVVNAIHDVVKETRRGSWWCLKRLVEGLEEACRLNMLAEVDREVLAKALESSNPSMAAIVNLADAVRKATDVCSAVYRVGSYVAEARTRLVKNAREFVRPRIVTISFSSAVADTISSYMNRVELVWILESQPGGEGADLYRYLVSKGVNAKLVPDTMAAQAVEESDIVLVGADAIDMNGCVVNKIGTRMLAILAHTLGKPVVVLAEAIKISPYRDCRDLAQAVHKRFKLGDIEVELPIFEAVEPEYIMYIVTDLGIAIPVPISIEGMYRELLRAITSSS</sequence>
<comment type="similarity">
    <text evidence="1 4">Belongs to the eIF-2B alpha/beta/delta subunits family.</text>
</comment>
<dbReference type="Gene3D" id="3.40.50.10470">
    <property type="entry name" value="Translation initiation factor eif-2b, domain 2"/>
    <property type="match status" value="1"/>
</dbReference>
<dbReference type="InterPro" id="IPR042529">
    <property type="entry name" value="IF_2B-like_C"/>
</dbReference>
<organism evidence="5 6">
    <name type="scientific">Ignisphaera aggregans</name>
    <dbReference type="NCBI Taxonomy" id="334771"/>
    <lineage>
        <taxon>Archaea</taxon>
        <taxon>Thermoproteota</taxon>
        <taxon>Thermoprotei</taxon>
        <taxon>Desulfurococcales</taxon>
        <taxon>Desulfurococcaceae</taxon>
        <taxon>Ignisphaera</taxon>
    </lineage>
</organism>
<evidence type="ECO:0000256" key="2">
    <source>
        <dbReference type="ARBA" id="ARBA00022540"/>
    </source>
</evidence>
<comment type="caution">
    <text evidence="5">The sequence shown here is derived from an EMBL/GenBank/DDBJ whole genome shotgun (WGS) entry which is preliminary data.</text>
</comment>
<dbReference type="AlphaFoldDB" id="A0A832YXY2"/>
<evidence type="ECO:0000313" key="6">
    <source>
        <dbReference type="Proteomes" id="UP000605805"/>
    </source>
</evidence>
<evidence type="ECO:0000256" key="4">
    <source>
        <dbReference type="RuleBase" id="RU003814"/>
    </source>
</evidence>
<keyword evidence="3" id="KW-0648">Protein biosynthesis</keyword>
<gene>
    <name evidence="5" type="ORF">EYH02_03650</name>
</gene>
<proteinExistence type="inferred from homology"/>
<dbReference type="Pfam" id="PF01008">
    <property type="entry name" value="IF-2B"/>
    <property type="match status" value="1"/>
</dbReference>
<protein>
    <recommendedName>
        <fullName evidence="7">Translation initiation factor eIF-2B</fullName>
    </recommendedName>
</protein>
<dbReference type="InterPro" id="IPR000649">
    <property type="entry name" value="IF-2B-related"/>
</dbReference>
<reference evidence="5" key="1">
    <citation type="journal article" date="2020" name="ISME J.">
        <title>Gammaproteobacteria mediating utilization of methyl-, sulfur- and petroleum organic compounds in deep ocean hydrothermal plumes.</title>
        <authorList>
            <person name="Zhou Z."/>
            <person name="Liu Y."/>
            <person name="Pan J."/>
            <person name="Cron B.R."/>
            <person name="Toner B.M."/>
            <person name="Anantharaman K."/>
            <person name="Breier J.A."/>
            <person name="Dick G.J."/>
            <person name="Li M."/>
        </authorList>
    </citation>
    <scope>NUCLEOTIDE SEQUENCE</scope>
    <source>
        <strain evidence="5">SZUA-1435</strain>
    </source>
</reference>
<name>A0A832YXY2_9CREN</name>
<dbReference type="Proteomes" id="UP000605805">
    <property type="component" value="Unassembled WGS sequence"/>
</dbReference>
<evidence type="ECO:0000256" key="3">
    <source>
        <dbReference type="ARBA" id="ARBA00022917"/>
    </source>
</evidence>
<evidence type="ECO:0008006" key="7">
    <source>
        <dbReference type="Google" id="ProtNLM"/>
    </source>
</evidence>
<keyword evidence="2" id="KW-0396">Initiation factor</keyword>
<dbReference type="GO" id="GO:0003743">
    <property type="term" value="F:translation initiation factor activity"/>
    <property type="evidence" value="ECO:0007669"/>
    <property type="project" value="UniProtKB-KW"/>
</dbReference>
<dbReference type="PANTHER" id="PTHR45860:SF1">
    <property type="entry name" value="TRANSLATION INITIATION FACTOR EIF-2B SUBUNIT ALPHA"/>
    <property type="match status" value="1"/>
</dbReference>
<evidence type="ECO:0000313" key="5">
    <source>
        <dbReference type="EMBL" id="HIP57148.1"/>
    </source>
</evidence>
<evidence type="ECO:0000256" key="1">
    <source>
        <dbReference type="ARBA" id="ARBA00007251"/>
    </source>
</evidence>
<dbReference type="InterPro" id="IPR037171">
    <property type="entry name" value="NagB/RpiA_transferase-like"/>
</dbReference>
<dbReference type="SUPFAM" id="SSF100950">
    <property type="entry name" value="NagB/RpiA/CoA transferase-like"/>
    <property type="match status" value="1"/>
</dbReference>
<dbReference type="EMBL" id="DQTV01000067">
    <property type="protein sequence ID" value="HIP57148.1"/>
    <property type="molecule type" value="Genomic_DNA"/>
</dbReference>
<accession>A0A832YXY2</accession>
<dbReference type="InterPro" id="IPR051501">
    <property type="entry name" value="eIF2B_alpha/beta/delta"/>
</dbReference>
<dbReference type="PANTHER" id="PTHR45860">
    <property type="entry name" value="TRANSLATION INITIATION FACTOR EIF-2B SUBUNIT ALPHA"/>
    <property type="match status" value="1"/>
</dbReference>